<dbReference type="EMBL" id="LR746274">
    <property type="protein sequence ID" value="CAA7405520.1"/>
    <property type="molecule type" value="Genomic_DNA"/>
</dbReference>
<dbReference type="AlphaFoldDB" id="A0A7I8L6K2"/>
<protein>
    <submittedName>
        <fullName evidence="1">Uncharacterized protein</fullName>
    </submittedName>
</protein>
<dbReference type="PANTHER" id="PTHR11439">
    <property type="entry name" value="GAG-POL-RELATED RETROTRANSPOSON"/>
    <property type="match status" value="1"/>
</dbReference>
<reference evidence="1" key="1">
    <citation type="submission" date="2020-02" db="EMBL/GenBank/DDBJ databases">
        <authorList>
            <person name="Scholz U."/>
            <person name="Mascher M."/>
            <person name="Fiebig A."/>
        </authorList>
    </citation>
    <scope>NUCLEOTIDE SEQUENCE</scope>
</reference>
<gene>
    <name evidence="1" type="ORF">SI8410_11016198</name>
</gene>
<dbReference type="OrthoDB" id="1919845at2759"/>
<organism evidence="1 2">
    <name type="scientific">Spirodela intermedia</name>
    <name type="common">Intermediate duckweed</name>
    <dbReference type="NCBI Taxonomy" id="51605"/>
    <lineage>
        <taxon>Eukaryota</taxon>
        <taxon>Viridiplantae</taxon>
        <taxon>Streptophyta</taxon>
        <taxon>Embryophyta</taxon>
        <taxon>Tracheophyta</taxon>
        <taxon>Spermatophyta</taxon>
        <taxon>Magnoliopsida</taxon>
        <taxon>Liliopsida</taxon>
        <taxon>Araceae</taxon>
        <taxon>Lemnoideae</taxon>
        <taxon>Spirodela</taxon>
    </lineage>
</organism>
<name>A0A7I8L6K2_SPIIN</name>
<dbReference type="Proteomes" id="UP000663760">
    <property type="component" value="Chromosome 11"/>
</dbReference>
<accession>A0A7I8L6K2</accession>
<sequence length="108" mass="11767">MELRKLLPIPSPVVCSISKAKTLEDLAVYQSVVDALQYLSLTQPNISFGINKACHSIHSPKDADSVHLKHLLQYLKGTVTHGLYITASSNLTLTAYSDADWAGNASDR</sequence>
<evidence type="ECO:0000313" key="2">
    <source>
        <dbReference type="Proteomes" id="UP000663760"/>
    </source>
</evidence>
<dbReference type="PANTHER" id="PTHR11439:SF467">
    <property type="entry name" value="INTEGRASE CATALYTIC DOMAIN-CONTAINING PROTEIN"/>
    <property type="match status" value="1"/>
</dbReference>
<proteinExistence type="predicted"/>
<evidence type="ECO:0000313" key="1">
    <source>
        <dbReference type="EMBL" id="CAA7405520.1"/>
    </source>
</evidence>
<keyword evidence="2" id="KW-1185">Reference proteome</keyword>